<reference evidence="1" key="1">
    <citation type="journal article" date="2021" name="Proc. Natl. Acad. Sci. U.S.A.">
        <title>A Catalog of Tens of Thousands of Viruses from Human Metagenomes Reveals Hidden Associations with Chronic Diseases.</title>
        <authorList>
            <person name="Tisza M.J."/>
            <person name="Buck C.B."/>
        </authorList>
    </citation>
    <scope>NUCLEOTIDE SEQUENCE</scope>
    <source>
        <strain evidence="1">CtBLh2</strain>
    </source>
</reference>
<proteinExistence type="predicted"/>
<name>A0A8S5S3J1_9CAUD</name>
<protein>
    <submittedName>
        <fullName evidence="1">Uncharacterized protein</fullName>
    </submittedName>
</protein>
<organism evidence="1">
    <name type="scientific">Siphoviridae sp. ctBLh2</name>
    <dbReference type="NCBI Taxonomy" id="2827803"/>
    <lineage>
        <taxon>Viruses</taxon>
        <taxon>Duplodnaviria</taxon>
        <taxon>Heunggongvirae</taxon>
        <taxon>Uroviricota</taxon>
        <taxon>Caudoviricetes</taxon>
    </lineage>
</organism>
<sequence length="58" mass="6477">MATKSLFVHTIKFHTFATVRKSFPYAKNNSTHYSRAMFQRAVFCNPVKGGGRPSPSVA</sequence>
<dbReference type="EMBL" id="BK032514">
    <property type="protein sequence ID" value="DAF45589.1"/>
    <property type="molecule type" value="Genomic_DNA"/>
</dbReference>
<evidence type="ECO:0000313" key="1">
    <source>
        <dbReference type="EMBL" id="DAF45589.1"/>
    </source>
</evidence>
<accession>A0A8S5S3J1</accession>